<dbReference type="HAMAP" id="MF_01659">
    <property type="entry name" value="MenD"/>
    <property type="match status" value="1"/>
</dbReference>
<dbReference type="Proteomes" id="UP001147653">
    <property type="component" value="Unassembled WGS sequence"/>
</dbReference>
<dbReference type="Pfam" id="PF02776">
    <property type="entry name" value="TPP_enzyme_N"/>
    <property type="match status" value="1"/>
</dbReference>
<dbReference type="EMBL" id="JAPDDP010000017">
    <property type="protein sequence ID" value="MDA0180964.1"/>
    <property type="molecule type" value="Genomic_DNA"/>
</dbReference>
<keyword evidence="4 7" id="KW-0460">Magnesium</keyword>
<keyword evidence="12" id="KW-1185">Reference proteome</keyword>
<evidence type="ECO:0000259" key="9">
    <source>
        <dbReference type="Pfam" id="PF02776"/>
    </source>
</evidence>
<comment type="function">
    <text evidence="7">Catalyzes the thiamine diphosphate-dependent decarboxylation of 2-oxoglutarate and the subsequent addition of the resulting succinic semialdehyde-thiamine pyrophosphate anion to isochorismate to yield 2-succinyl-5-enolpyruvyl-6-hydroxy-3-cyclohexene-1-carboxylate (SEPHCHC).</text>
</comment>
<dbReference type="Pfam" id="PF16582">
    <property type="entry name" value="TPP_enzyme_M_2"/>
    <property type="match status" value="1"/>
</dbReference>
<dbReference type="InterPro" id="IPR032264">
    <property type="entry name" value="MenD_middle"/>
</dbReference>
<evidence type="ECO:0000259" key="10">
    <source>
        <dbReference type="Pfam" id="PF16582"/>
    </source>
</evidence>
<evidence type="ECO:0000256" key="5">
    <source>
        <dbReference type="ARBA" id="ARBA00023052"/>
    </source>
</evidence>
<dbReference type="PIRSF" id="PIRSF004983">
    <property type="entry name" value="MenD"/>
    <property type="match status" value="1"/>
</dbReference>
<evidence type="ECO:0000256" key="2">
    <source>
        <dbReference type="ARBA" id="ARBA00022679"/>
    </source>
</evidence>
<feature type="domain" description="Thiamine pyrophosphate enzyme N-terminal TPP-binding" evidence="9">
    <location>
        <begin position="12"/>
        <end position="122"/>
    </location>
</feature>
<evidence type="ECO:0000256" key="4">
    <source>
        <dbReference type="ARBA" id="ARBA00022842"/>
    </source>
</evidence>
<comment type="subunit">
    <text evidence="7">Homodimer.</text>
</comment>
<sequence>MPGTDTYLSLRAFVDELVRCGLRDACTSPGSRSTPLALTFAWAPKVRATSHLDERCASFFGLGLAKATGVPPALVCTSGTAAANYAPAVHEAYEARVPLLVLTADRPPELRELGAGQTINQTGLYGRAAKWFFEVDDFPASPARVRWLRQLACRAFWTAVDGRPGPVHLNFAFREPLVPDGESGVPAEDVVAGRPDGRPWVARTRVPRLLADEQGLELRAAVRGAARAVLVAGRSERDPRLGASLAAFAERAGIPLLADPLSGARRGPAAIAHYDALLRSPEFAASVVPDLVLRVGDLPTSKPLRGWLAGLSAPQIVFDPETAWQDPDGSVETIVPANVRATIDALADSLPKRRREQSWLEQWHNADRVASGAIISTLGPELNEPRVSVELGSVLPDEAVMVVASSMPVRDVETFFPARPASSVRVLSNRGANGIDGTVSTAFGVAAAGHGPTVLLIGDVALAHDVGGLIAAGRLGLKLVIVLIDNDGGGIFNFLPAAGQGEPFVEHIATPHGLDFAHAADLYGLGWERVAEVPQFRDALARALASDQTTIICVRTSREENVDLHRRVWESVRAAT</sequence>
<evidence type="ECO:0000259" key="8">
    <source>
        <dbReference type="Pfam" id="PF02775"/>
    </source>
</evidence>
<reference evidence="11" key="1">
    <citation type="submission" date="2022-10" db="EMBL/GenBank/DDBJ databases">
        <title>The WGS of Solirubrobacter phytolaccae KCTC 29190.</title>
        <authorList>
            <person name="Jiang Z."/>
        </authorList>
    </citation>
    <scope>NUCLEOTIDE SEQUENCE</scope>
    <source>
        <strain evidence="11">KCTC 29190</strain>
    </source>
</reference>
<dbReference type="InterPro" id="IPR029035">
    <property type="entry name" value="DHS-like_NAD/FAD-binding_dom"/>
</dbReference>
<dbReference type="Gene3D" id="3.40.50.970">
    <property type="match status" value="2"/>
</dbReference>
<dbReference type="GO" id="GO:0030145">
    <property type="term" value="F:manganese ion binding"/>
    <property type="evidence" value="ECO:0007669"/>
    <property type="project" value="UniProtKB-UniRule"/>
</dbReference>
<evidence type="ECO:0000256" key="7">
    <source>
        <dbReference type="HAMAP-Rule" id="MF_01659"/>
    </source>
</evidence>
<comment type="catalytic activity">
    <reaction evidence="7">
        <text>isochorismate + 2-oxoglutarate + H(+) = 5-enolpyruvoyl-6-hydroxy-2-succinyl-cyclohex-3-ene-1-carboxylate + CO2</text>
        <dbReference type="Rhea" id="RHEA:25593"/>
        <dbReference type="ChEBI" id="CHEBI:15378"/>
        <dbReference type="ChEBI" id="CHEBI:16526"/>
        <dbReference type="ChEBI" id="CHEBI:16810"/>
        <dbReference type="ChEBI" id="CHEBI:29780"/>
        <dbReference type="ChEBI" id="CHEBI:58818"/>
        <dbReference type="EC" id="2.2.1.9"/>
    </reaction>
</comment>
<keyword evidence="5 7" id="KW-0786">Thiamine pyrophosphate</keyword>
<dbReference type="Gene3D" id="3.40.50.1220">
    <property type="entry name" value="TPP-binding domain"/>
    <property type="match status" value="1"/>
</dbReference>
<comment type="cofactor">
    <cofactor evidence="7">
        <name>thiamine diphosphate</name>
        <dbReference type="ChEBI" id="CHEBI:58937"/>
    </cofactor>
    <text evidence="7">Binds 1 thiamine pyrophosphate per subunit.</text>
</comment>
<comment type="pathway">
    <text evidence="7">Quinol/quinone metabolism; 1,4-dihydroxy-2-naphthoate biosynthesis; 1,4-dihydroxy-2-naphthoate from chorismate: step 2/7.</text>
</comment>
<dbReference type="NCBIfam" id="TIGR00173">
    <property type="entry name" value="menD"/>
    <property type="match status" value="1"/>
</dbReference>
<dbReference type="SUPFAM" id="SSF52467">
    <property type="entry name" value="DHS-like NAD/FAD-binding domain"/>
    <property type="match status" value="1"/>
</dbReference>
<protein>
    <recommendedName>
        <fullName evidence="7">2-succinyl-5-enolpyruvyl-6-hydroxy-3-cyclohexene-1-carboxylate synthase</fullName>
        <shortName evidence="7">SEPHCHC synthase</shortName>
        <ecNumber evidence="7">2.2.1.9</ecNumber>
    </recommendedName>
    <alternativeName>
        <fullName evidence="7">Menaquinone biosynthesis protein MenD</fullName>
    </alternativeName>
</protein>
<keyword evidence="2 7" id="KW-0808">Transferase</keyword>
<keyword evidence="3 7" id="KW-0479">Metal-binding</keyword>
<organism evidence="11 12">
    <name type="scientific">Solirubrobacter phytolaccae</name>
    <dbReference type="NCBI Taxonomy" id="1404360"/>
    <lineage>
        <taxon>Bacteria</taxon>
        <taxon>Bacillati</taxon>
        <taxon>Actinomycetota</taxon>
        <taxon>Thermoleophilia</taxon>
        <taxon>Solirubrobacterales</taxon>
        <taxon>Solirubrobacteraceae</taxon>
        <taxon>Solirubrobacter</taxon>
    </lineage>
</organism>
<dbReference type="GO" id="GO:0030976">
    <property type="term" value="F:thiamine pyrophosphate binding"/>
    <property type="evidence" value="ECO:0007669"/>
    <property type="project" value="UniProtKB-UniRule"/>
</dbReference>
<dbReference type="InterPro" id="IPR011766">
    <property type="entry name" value="TPP_enzyme_TPP-bd"/>
</dbReference>
<dbReference type="PANTHER" id="PTHR42916:SF1">
    <property type="entry name" value="PROTEIN PHYLLO, CHLOROPLASTIC"/>
    <property type="match status" value="1"/>
</dbReference>
<dbReference type="GO" id="GO:0000287">
    <property type="term" value="F:magnesium ion binding"/>
    <property type="evidence" value="ECO:0007669"/>
    <property type="project" value="UniProtKB-UniRule"/>
</dbReference>
<dbReference type="AlphaFoldDB" id="A0A9X3S7E4"/>
<dbReference type="InterPro" id="IPR012001">
    <property type="entry name" value="Thiamin_PyroP_enz_TPP-bd_dom"/>
</dbReference>
<evidence type="ECO:0000256" key="6">
    <source>
        <dbReference type="ARBA" id="ARBA00023211"/>
    </source>
</evidence>
<comment type="cofactor">
    <cofactor evidence="7">
        <name>Mg(2+)</name>
        <dbReference type="ChEBI" id="CHEBI:18420"/>
    </cofactor>
    <cofactor evidence="7">
        <name>Mn(2+)</name>
        <dbReference type="ChEBI" id="CHEBI:29035"/>
    </cofactor>
</comment>
<dbReference type="CDD" id="cd02009">
    <property type="entry name" value="TPP_SHCHC_synthase"/>
    <property type="match status" value="1"/>
</dbReference>
<feature type="domain" description="Menaquinone biosynthesis protein MenD middle" evidence="10">
    <location>
        <begin position="225"/>
        <end position="401"/>
    </location>
</feature>
<keyword evidence="6 7" id="KW-0464">Manganese</keyword>
<feature type="domain" description="Thiamine pyrophosphate enzyme TPP-binding" evidence="8">
    <location>
        <begin position="429"/>
        <end position="552"/>
    </location>
</feature>
<dbReference type="RefSeq" id="WP_270025275.1">
    <property type="nucleotide sequence ID" value="NZ_JAPDDP010000017.1"/>
</dbReference>
<dbReference type="PANTHER" id="PTHR42916">
    <property type="entry name" value="2-SUCCINYL-5-ENOLPYRUVYL-6-HYDROXY-3-CYCLOHEXENE-1-CARBOXYLATE SYNTHASE"/>
    <property type="match status" value="1"/>
</dbReference>
<comment type="similarity">
    <text evidence="7">Belongs to the TPP enzyme family. MenD subfamily.</text>
</comment>
<comment type="caution">
    <text evidence="11">The sequence shown here is derived from an EMBL/GenBank/DDBJ whole genome shotgun (WGS) entry which is preliminary data.</text>
</comment>
<accession>A0A9X3S7E4</accession>
<proteinExistence type="inferred from homology"/>
<evidence type="ECO:0000313" key="12">
    <source>
        <dbReference type="Proteomes" id="UP001147653"/>
    </source>
</evidence>
<evidence type="ECO:0000256" key="3">
    <source>
        <dbReference type="ARBA" id="ARBA00022723"/>
    </source>
</evidence>
<keyword evidence="1 7" id="KW-0474">Menaquinone biosynthesis</keyword>
<dbReference type="EC" id="2.2.1.9" evidence="7"/>
<evidence type="ECO:0000256" key="1">
    <source>
        <dbReference type="ARBA" id="ARBA00022428"/>
    </source>
</evidence>
<dbReference type="CDD" id="cd07037">
    <property type="entry name" value="TPP_PYR_MenD"/>
    <property type="match status" value="1"/>
</dbReference>
<dbReference type="Pfam" id="PF02775">
    <property type="entry name" value="TPP_enzyme_C"/>
    <property type="match status" value="1"/>
</dbReference>
<dbReference type="InterPro" id="IPR029061">
    <property type="entry name" value="THDP-binding"/>
</dbReference>
<gene>
    <name evidence="7 11" type="primary">menD</name>
    <name evidence="11" type="ORF">OJ997_11715</name>
</gene>
<comment type="pathway">
    <text evidence="7">Quinol/quinone metabolism; menaquinone biosynthesis.</text>
</comment>
<dbReference type="SUPFAM" id="SSF52518">
    <property type="entry name" value="Thiamin diphosphate-binding fold (THDP-binding)"/>
    <property type="match status" value="2"/>
</dbReference>
<dbReference type="GO" id="GO:0070204">
    <property type="term" value="F:2-succinyl-5-enolpyruvyl-6-hydroxy-3-cyclohexene-1-carboxylic-acid synthase activity"/>
    <property type="evidence" value="ECO:0007669"/>
    <property type="project" value="UniProtKB-UniRule"/>
</dbReference>
<evidence type="ECO:0000313" key="11">
    <source>
        <dbReference type="EMBL" id="MDA0180964.1"/>
    </source>
</evidence>
<dbReference type="InterPro" id="IPR004433">
    <property type="entry name" value="MenaQ_synth_MenD"/>
</dbReference>
<name>A0A9X3S7E4_9ACTN</name>
<dbReference type="GO" id="GO:0009234">
    <property type="term" value="P:menaquinone biosynthetic process"/>
    <property type="evidence" value="ECO:0007669"/>
    <property type="project" value="UniProtKB-UniRule"/>
</dbReference>